<dbReference type="Pfam" id="PF00383">
    <property type="entry name" value="dCMP_cyt_deam_1"/>
    <property type="match status" value="1"/>
</dbReference>
<keyword evidence="15" id="KW-1185">Reference proteome</keyword>
<dbReference type="Proteomes" id="UP001621714">
    <property type="component" value="Unassembled WGS sequence"/>
</dbReference>
<gene>
    <name evidence="14" type="primary">ribD</name>
    <name evidence="14" type="ORF">V6U78_01525</name>
</gene>
<accession>A0ABW8PTV0</accession>
<dbReference type="Gene3D" id="3.40.430.10">
    <property type="entry name" value="Dihydrofolate Reductase, subunit A"/>
    <property type="match status" value="1"/>
</dbReference>
<keyword evidence="10 12" id="KW-0560">Oxidoreductase</keyword>
<dbReference type="SUPFAM" id="SSF53597">
    <property type="entry name" value="Dihydrofolate reductase-like"/>
    <property type="match status" value="1"/>
</dbReference>
<evidence type="ECO:0000256" key="2">
    <source>
        <dbReference type="ARBA" id="ARBA00004882"/>
    </source>
</evidence>
<keyword evidence="6 12" id="KW-0686">Riboflavin biosynthesis</keyword>
<organism evidence="14 15">
    <name type="scientific">Marinospirillum alkalitolerans</name>
    <dbReference type="NCBI Taxonomy" id="3123374"/>
    <lineage>
        <taxon>Bacteria</taxon>
        <taxon>Pseudomonadati</taxon>
        <taxon>Pseudomonadota</taxon>
        <taxon>Gammaproteobacteria</taxon>
        <taxon>Oceanospirillales</taxon>
        <taxon>Oceanospirillaceae</taxon>
        <taxon>Marinospirillum</taxon>
    </lineage>
</organism>
<dbReference type="EC" id="3.5.4.26" evidence="12"/>
<dbReference type="CDD" id="cd01284">
    <property type="entry name" value="Riboflavin_deaminase-reductase"/>
    <property type="match status" value="1"/>
</dbReference>
<comment type="function">
    <text evidence="1 12">Converts 2,5-diamino-6-(ribosylamino)-4(3h)-pyrimidinone 5'-phosphate into 5-amino-6-(ribosylamino)-2,4(1h,3h)-pyrimidinedione 5'-phosphate.</text>
</comment>
<dbReference type="Gene3D" id="3.40.140.10">
    <property type="entry name" value="Cytidine Deaminase, domain 2"/>
    <property type="match status" value="1"/>
</dbReference>
<dbReference type="EC" id="1.1.1.193" evidence="12"/>
<dbReference type="Pfam" id="PF01872">
    <property type="entry name" value="RibD_C"/>
    <property type="match status" value="1"/>
</dbReference>
<dbReference type="InterPro" id="IPR002734">
    <property type="entry name" value="RibDG_C"/>
</dbReference>
<comment type="caution">
    <text evidence="14">The sequence shown here is derived from an EMBL/GenBank/DDBJ whole genome shotgun (WGS) entry which is preliminary data.</text>
</comment>
<comment type="similarity">
    <text evidence="5 12">In the C-terminal section; belongs to the HTP reductase family.</text>
</comment>
<dbReference type="PANTHER" id="PTHR38011:SF7">
    <property type="entry name" value="2,5-DIAMINO-6-RIBOSYLAMINO-4(3H)-PYRIMIDINONE 5'-PHOSPHATE REDUCTASE"/>
    <property type="match status" value="1"/>
</dbReference>
<proteinExistence type="inferred from homology"/>
<keyword evidence="7 12" id="KW-0479">Metal-binding</keyword>
<keyword evidence="8 12" id="KW-0862">Zinc</keyword>
<dbReference type="GO" id="GO:0008835">
    <property type="term" value="F:diaminohydroxyphosphoribosylaminopyrimidine deaminase activity"/>
    <property type="evidence" value="ECO:0007669"/>
    <property type="project" value="UniProtKB-EC"/>
</dbReference>
<comment type="cofactor">
    <cofactor evidence="12">
        <name>Zn(2+)</name>
        <dbReference type="ChEBI" id="CHEBI:29105"/>
    </cofactor>
    <text evidence="12">Binds 1 zinc ion.</text>
</comment>
<evidence type="ECO:0000256" key="11">
    <source>
        <dbReference type="ARBA" id="ARBA00023268"/>
    </source>
</evidence>
<evidence type="ECO:0000256" key="4">
    <source>
        <dbReference type="ARBA" id="ARBA00005259"/>
    </source>
</evidence>
<dbReference type="InterPro" id="IPR004794">
    <property type="entry name" value="Eubact_RibD"/>
</dbReference>
<dbReference type="RefSeq" id="WP_405336482.1">
    <property type="nucleotide sequence ID" value="NZ_JBANFI010000001.1"/>
</dbReference>
<evidence type="ECO:0000256" key="12">
    <source>
        <dbReference type="PIRNR" id="PIRNR006769"/>
    </source>
</evidence>
<evidence type="ECO:0000256" key="1">
    <source>
        <dbReference type="ARBA" id="ARBA00002151"/>
    </source>
</evidence>
<comment type="pathway">
    <text evidence="3 12">Cofactor biosynthesis; riboflavin biosynthesis; 5-amino-6-(D-ribitylamino)uracil from GTP: step 3/4.</text>
</comment>
<evidence type="ECO:0000256" key="8">
    <source>
        <dbReference type="ARBA" id="ARBA00022833"/>
    </source>
</evidence>
<dbReference type="NCBIfam" id="TIGR00227">
    <property type="entry name" value="ribD_Cterm"/>
    <property type="match status" value="1"/>
</dbReference>
<name>A0ABW8PTV0_9GAMM</name>
<dbReference type="InterPro" id="IPR002125">
    <property type="entry name" value="CMP_dCMP_dom"/>
</dbReference>
<dbReference type="GO" id="GO:0008703">
    <property type="term" value="F:5-amino-6-(5-phosphoribosylamino)uracil reductase activity"/>
    <property type="evidence" value="ECO:0007669"/>
    <property type="project" value="UniProtKB-EC"/>
</dbReference>
<sequence length="386" mass="41642">MAGRALNDLQVKSVTHEFYMARALHLARQAYYTTRPNPRVGCVLVKDGQVIGEGAHQRAGEPHAEVHALRAAAGRAQGATAYVTLEPCSHFGRTPPCADALIQAGIAHLVVAMQDPNPLVAGQGLARIAAAGIQVTSGILEDEARELNQGFVHRMQTGQPWVIAKQAMSLDGRTAMASGESQWITGPEARSDVQRLRAESCAVITGVSSLLADQSRLTVREGPWLAQTGFMQPTRIILDSSLRTPTDAALFQDAAPVMLVACAQAAQRHPERVEALVGAGAEVVLQPRRCDERIDLHALLNQLGQRQMNQVMIEAGAALSGAFLQAGLIQQLYLYMAPQFLGDAARGLLSLPGVVQLQQAAQVRVQDVRAVGRDWRFTLLCEHQNR</sequence>
<dbReference type="NCBIfam" id="TIGR00326">
    <property type="entry name" value="eubact_ribD"/>
    <property type="match status" value="1"/>
</dbReference>
<evidence type="ECO:0000256" key="10">
    <source>
        <dbReference type="ARBA" id="ARBA00023002"/>
    </source>
</evidence>
<reference evidence="14 15" key="1">
    <citation type="submission" date="2024-02" db="EMBL/GenBank/DDBJ databases">
        <title>Marinospirillum sp. MEB 164 isolated from Lonar lake sediment.</title>
        <authorList>
            <person name="Joshi A."/>
            <person name="Thite S."/>
        </authorList>
    </citation>
    <scope>NUCLEOTIDE SEQUENCE [LARGE SCALE GENOMIC DNA]</scope>
    <source>
        <strain evidence="14 15">MEB164</strain>
    </source>
</reference>
<dbReference type="InterPro" id="IPR024072">
    <property type="entry name" value="DHFR-like_dom_sf"/>
</dbReference>
<dbReference type="PROSITE" id="PS51747">
    <property type="entry name" value="CYT_DCMP_DEAMINASES_2"/>
    <property type="match status" value="1"/>
</dbReference>
<evidence type="ECO:0000313" key="14">
    <source>
        <dbReference type="EMBL" id="MFK7159718.1"/>
    </source>
</evidence>
<dbReference type="PANTHER" id="PTHR38011">
    <property type="entry name" value="DIHYDROFOLATE REDUCTASE FAMILY PROTEIN (AFU_ORTHOLOGUE AFUA_8G06820)"/>
    <property type="match status" value="1"/>
</dbReference>
<evidence type="ECO:0000259" key="13">
    <source>
        <dbReference type="PROSITE" id="PS51747"/>
    </source>
</evidence>
<dbReference type="PROSITE" id="PS00903">
    <property type="entry name" value="CYT_DCMP_DEAMINASES_1"/>
    <property type="match status" value="1"/>
</dbReference>
<evidence type="ECO:0000256" key="5">
    <source>
        <dbReference type="ARBA" id="ARBA00007417"/>
    </source>
</evidence>
<keyword evidence="12 14" id="KW-0378">Hydrolase</keyword>
<comment type="catalytic activity">
    <reaction evidence="12">
        <text>5-amino-6-(5-phospho-D-ribitylamino)uracil + NADP(+) = 5-amino-6-(5-phospho-D-ribosylamino)uracil + NADPH + H(+)</text>
        <dbReference type="Rhea" id="RHEA:17845"/>
        <dbReference type="ChEBI" id="CHEBI:15378"/>
        <dbReference type="ChEBI" id="CHEBI:57783"/>
        <dbReference type="ChEBI" id="CHEBI:58349"/>
        <dbReference type="ChEBI" id="CHEBI:58421"/>
        <dbReference type="ChEBI" id="CHEBI:58453"/>
        <dbReference type="EC" id="1.1.1.193"/>
    </reaction>
</comment>
<keyword evidence="9 12" id="KW-0521">NADP</keyword>
<dbReference type="InterPro" id="IPR050765">
    <property type="entry name" value="Riboflavin_Biosynth_HTPR"/>
</dbReference>
<feature type="domain" description="CMP/dCMP-type deaminase" evidence="13">
    <location>
        <begin position="14"/>
        <end position="136"/>
    </location>
</feature>
<comment type="catalytic activity">
    <reaction evidence="12">
        <text>2,5-diamino-6-hydroxy-4-(5-phosphoribosylamino)-pyrimidine + H2O + H(+) = 5-amino-6-(5-phospho-D-ribosylamino)uracil + NH4(+)</text>
        <dbReference type="Rhea" id="RHEA:21868"/>
        <dbReference type="ChEBI" id="CHEBI:15377"/>
        <dbReference type="ChEBI" id="CHEBI:15378"/>
        <dbReference type="ChEBI" id="CHEBI:28938"/>
        <dbReference type="ChEBI" id="CHEBI:58453"/>
        <dbReference type="ChEBI" id="CHEBI:58614"/>
        <dbReference type="EC" id="3.5.4.26"/>
    </reaction>
</comment>
<evidence type="ECO:0000256" key="3">
    <source>
        <dbReference type="ARBA" id="ARBA00004910"/>
    </source>
</evidence>
<dbReference type="EMBL" id="JBANFI010000001">
    <property type="protein sequence ID" value="MFK7159718.1"/>
    <property type="molecule type" value="Genomic_DNA"/>
</dbReference>
<evidence type="ECO:0000256" key="6">
    <source>
        <dbReference type="ARBA" id="ARBA00022619"/>
    </source>
</evidence>
<evidence type="ECO:0000256" key="7">
    <source>
        <dbReference type="ARBA" id="ARBA00022723"/>
    </source>
</evidence>
<keyword evidence="11" id="KW-0511">Multifunctional enzyme</keyword>
<dbReference type="InterPro" id="IPR016192">
    <property type="entry name" value="APOBEC/CMP_deaminase_Zn-bd"/>
</dbReference>
<dbReference type="InterPro" id="IPR011549">
    <property type="entry name" value="RibD_C"/>
</dbReference>
<dbReference type="InterPro" id="IPR016193">
    <property type="entry name" value="Cytidine_deaminase-like"/>
</dbReference>
<protein>
    <recommendedName>
        <fullName evidence="12">Riboflavin biosynthesis protein RibD</fullName>
    </recommendedName>
    <domain>
        <recommendedName>
            <fullName evidence="12">Diaminohydroxyphosphoribosylaminopyrimidine deaminase</fullName>
            <shortName evidence="12">DRAP deaminase</shortName>
            <ecNumber evidence="12">3.5.4.26</ecNumber>
        </recommendedName>
        <alternativeName>
            <fullName evidence="12">Riboflavin-specific deaminase</fullName>
        </alternativeName>
    </domain>
    <domain>
        <recommendedName>
            <fullName evidence="12">5-amino-6-(5-phosphoribosylamino)uracil reductase</fullName>
            <ecNumber evidence="12">1.1.1.193</ecNumber>
        </recommendedName>
        <alternativeName>
            <fullName evidence="12">HTP reductase</fullName>
        </alternativeName>
    </domain>
</protein>
<comment type="similarity">
    <text evidence="4 12">In the N-terminal section; belongs to the cytidine and deoxycytidylate deaminase family.</text>
</comment>
<comment type="pathway">
    <text evidence="2 12">Cofactor biosynthesis; riboflavin biosynthesis; 5-amino-6-(D-ribitylamino)uracil from GTP: step 2/4.</text>
</comment>
<evidence type="ECO:0000313" key="15">
    <source>
        <dbReference type="Proteomes" id="UP001621714"/>
    </source>
</evidence>
<evidence type="ECO:0000256" key="9">
    <source>
        <dbReference type="ARBA" id="ARBA00022857"/>
    </source>
</evidence>
<dbReference type="PIRSF" id="PIRSF006769">
    <property type="entry name" value="RibD"/>
    <property type="match status" value="1"/>
</dbReference>
<dbReference type="SUPFAM" id="SSF53927">
    <property type="entry name" value="Cytidine deaminase-like"/>
    <property type="match status" value="1"/>
</dbReference>